<dbReference type="EMBL" id="JBHLWO010000001">
    <property type="protein sequence ID" value="MFC0318386.1"/>
    <property type="molecule type" value="Genomic_DNA"/>
</dbReference>
<dbReference type="InterPro" id="IPR003607">
    <property type="entry name" value="HD/PDEase_dom"/>
</dbReference>
<sequence>MQLERVTTFILDKLRHELTASFSYHNVDHTQDVMHAVKEIGSQEHITENELQLLSTAALFHDTGFLISTKNHELHSCHMARRYLPHYSYSEQDISQISDLIMATKVPQQPKNHLEEIICDADLDYLGRADFFEISEKLYREMLALGTVSSHQEYMQLQLEFLSNHRYFSNTAKALRNKLKEENLTKLKTNSES</sequence>
<dbReference type="Proteomes" id="UP001589774">
    <property type="component" value="Unassembled WGS sequence"/>
</dbReference>
<keyword evidence="3" id="KW-1185">Reference proteome</keyword>
<reference evidence="2 3" key="1">
    <citation type="submission" date="2024-09" db="EMBL/GenBank/DDBJ databases">
        <authorList>
            <person name="Sun Q."/>
            <person name="Mori K."/>
        </authorList>
    </citation>
    <scope>NUCLEOTIDE SEQUENCE [LARGE SCALE GENOMIC DNA]</scope>
    <source>
        <strain evidence="2 3">CCM 7765</strain>
    </source>
</reference>
<comment type="caution">
    <text evidence="2">The sequence shown here is derived from an EMBL/GenBank/DDBJ whole genome shotgun (WGS) entry which is preliminary data.</text>
</comment>
<dbReference type="SUPFAM" id="SSF109604">
    <property type="entry name" value="HD-domain/PDEase-like"/>
    <property type="match status" value="1"/>
</dbReference>
<protein>
    <submittedName>
        <fullName evidence="2">HD domain-containing protein</fullName>
    </submittedName>
</protein>
<evidence type="ECO:0000259" key="1">
    <source>
        <dbReference type="SMART" id="SM00471"/>
    </source>
</evidence>
<dbReference type="Gene3D" id="1.10.3210.10">
    <property type="entry name" value="Hypothetical protein af1432"/>
    <property type="match status" value="1"/>
</dbReference>
<proteinExistence type="predicted"/>
<accession>A0ABV6HI47</accession>
<gene>
    <name evidence="2" type="ORF">ACFFI0_08695</name>
</gene>
<organism evidence="2 3">
    <name type="scientific">Olivibacter oleidegradans</name>
    <dbReference type="NCBI Taxonomy" id="760123"/>
    <lineage>
        <taxon>Bacteria</taxon>
        <taxon>Pseudomonadati</taxon>
        <taxon>Bacteroidota</taxon>
        <taxon>Sphingobacteriia</taxon>
        <taxon>Sphingobacteriales</taxon>
        <taxon>Sphingobacteriaceae</taxon>
        <taxon>Olivibacter</taxon>
    </lineage>
</organism>
<feature type="domain" description="HD/PDEase" evidence="1">
    <location>
        <begin position="22"/>
        <end position="138"/>
    </location>
</feature>
<dbReference type="RefSeq" id="WP_130856399.1">
    <property type="nucleotide sequence ID" value="NZ_JBHLWO010000001.1"/>
</dbReference>
<evidence type="ECO:0000313" key="3">
    <source>
        <dbReference type="Proteomes" id="UP001589774"/>
    </source>
</evidence>
<name>A0ABV6HI47_9SPHI</name>
<evidence type="ECO:0000313" key="2">
    <source>
        <dbReference type="EMBL" id="MFC0318386.1"/>
    </source>
</evidence>
<dbReference type="CDD" id="cd00077">
    <property type="entry name" value="HDc"/>
    <property type="match status" value="1"/>
</dbReference>
<dbReference type="SMART" id="SM00471">
    <property type="entry name" value="HDc"/>
    <property type="match status" value="1"/>
</dbReference>